<evidence type="ECO:0000313" key="1">
    <source>
        <dbReference type="EMBL" id="RMO83256.1"/>
    </source>
</evidence>
<evidence type="ECO:0000313" key="2">
    <source>
        <dbReference type="Proteomes" id="UP000281350"/>
    </source>
</evidence>
<organism evidence="1 2">
    <name type="scientific">Pseudomonas syringae pv. primulae</name>
    <dbReference type="NCBI Taxonomy" id="251707"/>
    <lineage>
        <taxon>Bacteria</taxon>
        <taxon>Pseudomonadati</taxon>
        <taxon>Pseudomonadota</taxon>
        <taxon>Gammaproteobacteria</taxon>
        <taxon>Pseudomonadales</taxon>
        <taxon>Pseudomonadaceae</taxon>
        <taxon>Pseudomonas</taxon>
    </lineage>
</organism>
<sequence length="189" mass="21722">MRQGGKMQLIEKYMPAYEFGETHHIDVAASPERAMSVVLAQRPEDDGFFRFAIRLREFPMRLLGQRSEANPAPFGLDNFTLLERRGHSEVAYGLAGKLWRANYVQATLADAHAFQAFDTSGAVKLVVSFECRLLEAGLTRVVTETRVHCLDKHALRRFTPYWYVIRPVSGIIRRRMLKIIARECRDPRL</sequence>
<dbReference type="Proteomes" id="UP000281350">
    <property type="component" value="Unassembled WGS sequence"/>
</dbReference>
<comment type="caution">
    <text evidence="1">The sequence shown here is derived from an EMBL/GenBank/DDBJ whole genome shotgun (WGS) entry which is preliminary data.</text>
</comment>
<reference evidence="1 2" key="1">
    <citation type="submission" date="2018-08" db="EMBL/GenBank/DDBJ databases">
        <title>Recombination of ecologically and evolutionarily significant loci maintains genetic cohesion in the Pseudomonas syringae species complex.</title>
        <authorList>
            <person name="Dillon M."/>
            <person name="Thakur S."/>
            <person name="Almeida R.N.D."/>
            <person name="Weir B.S."/>
            <person name="Guttman D.S."/>
        </authorList>
    </citation>
    <scope>NUCLEOTIDE SEQUENCE [LARGE SCALE GENOMIC DNA]</scope>
    <source>
        <strain evidence="1 2">ICMP 2732</strain>
    </source>
</reference>
<proteinExistence type="predicted"/>
<dbReference type="EMBL" id="RBPY01000004">
    <property type="protein sequence ID" value="RMO83256.1"/>
    <property type="molecule type" value="Genomic_DNA"/>
</dbReference>
<gene>
    <name evidence="1" type="ORF">ALQ36_101524</name>
</gene>
<dbReference type="AlphaFoldDB" id="A0A3M3YM08"/>
<name>A0A3M3YM08_9PSED</name>
<evidence type="ECO:0008006" key="3">
    <source>
        <dbReference type="Google" id="ProtNLM"/>
    </source>
</evidence>
<accession>A0A3M3YM08</accession>
<protein>
    <recommendedName>
        <fullName evidence="3">DUF2867 domain-containing protein</fullName>
    </recommendedName>
</protein>